<evidence type="ECO:0000313" key="12">
    <source>
        <dbReference type="Proteomes" id="UP001163046"/>
    </source>
</evidence>
<dbReference type="InterPro" id="IPR000276">
    <property type="entry name" value="GPCR_Rhodpsn"/>
</dbReference>
<dbReference type="InterPro" id="IPR017452">
    <property type="entry name" value="GPCR_Rhodpsn_7TM"/>
</dbReference>
<keyword evidence="4 8" id="KW-0297">G-protein coupled receptor</keyword>
<comment type="subcellular location">
    <subcellularLocation>
        <location evidence="1">Membrane</location>
        <topology evidence="1">Multi-pass membrane protein</topology>
    </subcellularLocation>
</comment>
<evidence type="ECO:0000256" key="9">
    <source>
        <dbReference type="SAM" id="Phobius"/>
    </source>
</evidence>
<evidence type="ECO:0000256" key="5">
    <source>
        <dbReference type="ARBA" id="ARBA00023136"/>
    </source>
</evidence>
<evidence type="ECO:0000313" key="11">
    <source>
        <dbReference type="EMBL" id="KAJ7323377.1"/>
    </source>
</evidence>
<comment type="caution">
    <text evidence="11">The sequence shown here is derived from an EMBL/GenBank/DDBJ whole genome shotgun (WGS) entry which is preliminary data.</text>
</comment>
<keyword evidence="7 8" id="KW-0807">Transducer</keyword>
<keyword evidence="2 8" id="KW-0812">Transmembrane</keyword>
<dbReference type="PANTHER" id="PTHR45695">
    <property type="entry name" value="LEUCOKININ RECEPTOR-RELATED"/>
    <property type="match status" value="1"/>
</dbReference>
<dbReference type="SUPFAM" id="SSF81321">
    <property type="entry name" value="Family A G protein-coupled receptor-like"/>
    <property type="match status" value="1"/>
</dbReference>
<evidence type="ECO:0000256" key="7">
    <source>
        <dbReference type="ARBA" id="ARBA00023224"/>
    </source>
</evidence>
<keyword evidence="5 9" id="KW-0472">Membrane</keyword>
<sequence length="291" mass="32937">MAVSDLAFPLTTIPLDLSELATSSKQWPIGGTTGLILCKLKTFLQSLSITVSAQSLVWIAVDRFVAVVLPMKVHLISSRFRSFAIASTWIVAMAGNSLFLYFFQLVELKNGDISCTPFYNNPSSYLTFIRVYTALFQITPFVALPILYCVIAVTLRRQDKALQCRAVHQKNQRKRRAIKMSFCIVAAFYICGLPMLLLFLLLEYDIAVPCLFSKVLTLVAYPALFLSSAINPIICMTSVQSYRRGLKDIFNWCCTKWLTTNNNTRTGEQEEITLQGIRRIPWMEENLTLNE</sequence>
<keyword evidence="6 8" id="KW-0675">Receptor</keyword>
<dbReference type="GO" id="GO:0004930">
    <property type="term" value="F:G protein-coupled receptor activity"/>
    <property type="evidence" value="ECO:0007669"/>
    <property type="project" value="UniProtKB-KW"/>
</dbReference>
<evidence type="ECO:0000256" key="3">
    <source>
        <dbReference type="ARBA" id="ARBA00022989"/>
    </source>
</evidence>
<dbReference type="AlphaFoldDB" id="A0A9W9Y8C8"/>
<feature type="transmembrane region" description="Helical" evidence="9">
    <location>
        <begin position="134"/>
        <end position="156"/>
    </location>
</feature>
<protein>
    <submittedName>
        <fullName evidence="11">Galanin receptor type 1</fullName>
    </submittedName>
</protein>
<evidence type="ECO:0000256" key="4">
    <source>
        <dbReference type="ARBA" id="ARBA00023040"/>
    </source>
</evidence>
<comment type="similarity">
    <text evidence="8">Belongs to the G-protein coupled receptor 1 family.</text>
</comment>
<feature type="transmembrane region" description="Helical" evidence="9">
    <location>
        <begin position="177"/>
        <end position="199"/>
    </location>
</feature>
<evidence type="ECO:0000256" key="6">
    <source>
        <dbReference type="ARBA" id="ARBA00023170"/>
    </source>
</evidence>
<evidence type="ECO:0000256" key="1">
    <source>
        <dbReference type="ARBA" id="ARBA00004141"/>
    </source>
</evidence>
<dbReference type="CDD" id="cd00637">
    <property type="entry name" value="7tm_classA_rhodopsin-like"/>
    <property type="match status" value="1"/>
</dbReference>
<feature type="transmembrane region" description="Helical" evidence="9">
    <location>
        <begin position="83"/>
        <end position="103"/>
    </location>
</feature>
<feature type="domain" description="G-protein coupled receptors family 1 profile" evidence="10">
    <location>
        <begin position="1"/>
        <end position="235"/>
    </location>
</feature>
<dbReference type="PRINTS" id="PR00237">
    <property type="entry name" value="GPCRRHODOPSN"/>
</dbReference>
<evidence type="ECO:0000256" key="2">
    <source>
        <dbReference type="ARBA" id="ARBA00022692"/>
    </source>
</evidence>
<dbReference type="Gene3D" id="1.20.1070.10">
    <property type="entry name" value="Rhodopsin 7-helix transmembrane proteins"/>
    <property type="match status" value="1"/>
</dbReference>
<feature type="transmembrane region" description="Helical" evidence="9">
    <location>
        <begin position="219"/>
        <end position="239"/>
    </location>
</feature>
<evidence type="ECO:0000256" key="8">
    <source>
        <dbReference type="RuleBase" id="RU000688"/>
    </source>
</evidence>
<keyword evidence="12" id="KW-1185">Reference proteome</keyword>
<name>A0A9W9Y8C8_9CNID</name>
<organism evidence="11 12">
    <name type="scientific">Desmophyllum pertusum</name>
    <dbReference type="NCBI Taxonomy" id="174260"/>
    <lineage>
        <taxon>Eukaryota</taxon>
        <taxon>Metazoa</taxon>
        <taxon>Cnidaria</taxon>
        <taxon>Anthozoa</taxon>
        <taxon>Hexacorallia</taxon>
        <taxon>Scleractinia</taxon>
        <taxon>Caryophylliina</taxon>
        <taxon>Caryophylliidae</taxon>
        <taxon>Desmophyllum</taxon>
    </lineage>
</organism>
<feature type="transmembrane region" description="Helical" evidence="9">
    <location>
        <begin position="49"/>
        <end position="71"/>
    </location>
</feature>
<dbReference type="Pfam" id="PF00001">
    <property type="entry name" value="7tm_1"/>
    <property type="match status" value="1"/>
</dbReference>
<evidence type="ECO:0000259" key="10">
    <source>
        <dbReference type="PROSITE" id="PS50262"/>
    </source>
</evidence>
<keyword evidence="3 9" id="KW-1133">Transmembrane helix</keyword>
<dbReference type="GO" id="GO:0005886">
    <property type="term" value="C:plasma membrane"/>
    <property type="evidence" value="ECO:0007669"/>
    <property type="project" value="TreeGrafter"/>
</dbReference>
<dbReference type="PROSITE" id="PS50262">
    <property type="entry name" value="G_PROTEIN_RECEP_F1_2"/>
    <property type="match status" value="1"/>
</dbReference>
<reference evidence="11" key="1">
    <citation type="submission" date="2023-01" db="EMBL/GenBank/DDBJ databases">
        <title>Genome assembly of the deep-sea coral Lophelia pertusa.</title>
        <authorList>
            <person name="Herrera S."/>
            <person name="Cordes E."/>
        </authorList>
    </citation>
    <scope>NUCLEOTIDE SEQUENCE</scope>
    <source>
        <strain evidence="11">USNM1676648</strain>
        <tissue evidence="11">Polyp</tissue>
    </source>
</reference>
<accession>A0A9W9Y8C8</accession>
<gene>
    <name evidence="11" type="primary">GALR1_10</name>
    <name evidence="11" type="ORF">OS493_031852</name>
</gene>
<dbReference type="PANTHER" id="PTHR45695:SF9">
    <property type="entry name" value="LEUCOKININ RECEPTOR"/>
    <property type="match status" value="1"/>
</dbReference>
<dbReference type="OrthoDB" id="5960112at2759"/>
<dbReference type="PROSITE" id="PS00237">
    <property type="entry name" value="G_PROTEIN_RECEP_F1_1"/>
    <property type="match status" value="1"/>
</dbReference>
<proteinExistence type="inferred from homology"/>
<dbReference type="EMBL" id="MU827815">
    <property type="protein sequence ID" value="KAJ7323377.1"/>
    <property type="molecule type" value="Genomic_DNA"/>
</dbReference>
<dbReference type="Proteomes" id="UP001163046">
    <property type="component" value="Unassembled WGS sequence"/>
</dbReference>